<evidence type="ECO:0000256" key="2">
    <source>
        <dbReference type="ARBA" id="ARBA00022692"/>
    </source>
</evidence>
<keyword evidence="3 5" id="KW-1133">Transmembrane helix</keyword>
<dbReference type="InterPro" id="IPR011701">
    <property type="entry name" value="MFS"/>
</dbReference>
<dbReference type="InterPro" id="IPR051788">
    <property type="entry name" value="MFS_Transporter"/>
</dbReference>
<name>A0A6J7VMA0_9ZZZZ</name>
<feature type="transmembrane region" description="Helical" evidence="5">
    <location>
        <begin position="255"/>
        <end position="275"/>
    </location>
</feature>
<proteinExistence type="predicted"/>
<feature type="transmembrane region" description="Helical" evidence="5">
    <location>
        <begin position="73"/>
        <end position="95"/>
    </location>
</feature>
<dbReference type="Gene3D" id="1.20.1250.20">
    <property type="entry name" value="MFS general substrate transporter like domains"/>
    <property type="match status" value="1"/>
</dbReference>
<protein>
    <submittedName>
        <fullName evidence="6">Unannotated protein</fullName>
    </submittedName>
</protein>
<feature type="transmembrane region" description="Helical" evidence="5">
    <location>
        <begin position="187"/>
        <end position="210"/>
    </location>
</feature>
<evidence type="ECO:0000256" key="3">
    <source>
        <dbReference type="ARBA" id="ARBA00022989"/>
    </source>
</evidence>
<dbReference type="InterPro" id="IPR036259">
    <property type="entry name" value="MFS_trans_sf"/>
</dbReference>
<accession>A0A6J7VMA0</accession>
<feature type="transmembrane region" description="Helical" evidence="5">
    <location>
        <begin position="281"/>
        <end position="304"/>
    </location>
</feature>
<evidence type="ECO:0000256" key="5">
    <source>
        <dbReference type="SAM" id="Phobius"/>
    </source>
</evidence>
<dbReference type="AlphaFoldDB" id="A0A6J7VMA0"/>
<feature type="transmembrane region" description="Helical" evidence="5">
    <location>
        <begin position="222"/>
        <end position="243"/>
    </location>
</feature>
<evidence type="ECO:0000256" key="4">
    <source>
        <dbReference type="ARBA" id="ARBA00023136"/>
    </source>
</evidence>
<keyword evidence="2 5" id="KW-0812">Transmembrane</keyword>
<keyword evidence="4 5" id="KW-0472">Membrane</keyword>
<gene>
    <name evidence="6" type="ORF">UFOPK4410_00291</name>
</gene>
<feature type="transmembrane region" description="Helical" evidence="5">
    <location>
        <begin position="51"/>
        <end position="67"/>
    </location>
</feature>
<feature type="transmembrane region" description="Helical" evidence="5">
    <location>
        <begin position="107"/>
        <end position="130"/>
    </location>
</feature>
<dbReference type="PANTHER" id="PTHR23514:SF13">
    <property type="entry name" value="INNER MEMBRANE PROTEIN YBJJ"/>
    <property type="match status" value="1"/>
</dbReference>
<organism evidence="6">
    <name type="scientific">freshwater metagenome</name>
    <dbReference type="NCBI Taxonomy" id="449393"/>
    <lineage>
        <taxon>unclassified sequences</taxon>
        <taxon>metagenomes</taxon>
        <taxon>ecological metagenomes</taxon>
    </lineage>
</organism>
<evidence type="ECO:0000256" key="1">
    <source>
        <dbReference type="ARBA" id="ARBA00004141"/>
    </source>
</evidence>
<dbReference type="GO" id="GO:0016020">
    <property type="term" value="C:membrane"/>
    <property type="evidence" value="ECO:0007669"/>
    <property type="project" value="UniProtKB-SubCell"/>
</dbReference>
<evidence type="ECO:0000313" key="6">
    <source>
        <dbReference type="EMBL" id="CAB5106743.1"/>
    </source>
</evidence>
<feature type="transmembrane region" description="Helical" evidence="5">
    <location>
        <begin position="136"/>
        <end position="155"/>
    </location>
</feature>
<comment type="subcellular location">
    <subcellularLocation>
        <location evidence="1">Membrane</location>
        <topology evidence="1">Multi-pass membrane protein</topology>
    </subcellularLocation>
</comment>
<dbReference type="Pfam" id="PF07690">
    <property type="entry name" value="MFS_1"/>
    <property type="match status" value="1"/>
</dbReference>
<dbReference type="GO" id="GO:0022857">
    <property type="term" value="F:transmembrane transporter activity"/>
    <property type="evidence" value="ECO:0007669"/>
    <property type="project" value="InterPro"/>
</dbReference>
<dbReference type="PANTHER" id="PTHR23514">
    <property type="entry name" value="BYPASS OF STOP CODON PROTEIN 6"/>
    <property type="match status" value="1"/>
</dbReference>
<reference evidence="6" key="1">
    <citation type="submission" date="2020-05" db="EMBL/GenBank/DDBJ databases">
        <authorList>
            <person name="Chiriac C."/>
            <person name="Salcher M."/>
            <person name="Ghai R."/>
            <person name="Kavagutti S V."/>
        </authorList>
    </citation>
    <scope>NUCLEOTIDE SEQUENCE</scope>
</reference>
<feature type="transmembrane region" description="Helical" evidence="5">
    <location>
        <begin position="20"/>
        <end position="39"/>
    </location>
</feature>
<dbReference type="EMBL" id="CAFBRV010000014">
    <property type="protein sequence ID" value="CAB5106743.1"/>
    <property type="molecule type" value="Genomic_DNA"/>
</dbReference>
<feature type="transmembrane region" description="Helical" evidence="5">
    <location>
        <begin position="343"/>
        <end position="364"/>
    </location>
</feature>
<sequence>MSWLPRFPEVKANLGLSNGEFGSIISTSAVGSLVALFTAGQLVHNFGAKRVMYIAAVSMAVSLILLTNTSSTLVFLVCNIVQAAAISAFHVSINTQGFSFQDRNQRHVVTLLSGFWSSGALATAVVSGLLVDRISLRVHILVLSLSVLVIMSITISKMSESLVKPNQNSETDYKFTDLLKGFKIDGIVSGGLFCAIFLEFSVGDWAAIFVKEDIGIKGGVHTLPYILFTFAMIAGRLTVHHLYAKYSMELLVKTASLVSAISFLIGIFATGIIGVENKTASLIILSVSFTIAGLGSSFLGPSIMNAANIRSKSPSSVVIGQIGVVNNIASMIMRLVIAWTAQAFSLSVALILPALLLLTVPYFAKMFRNA</sequence>
<dbReference type="SUPFAM" id="SSF103473">
    <property type="entry name" value="MFS general substrate transporter"/>
    <property type="match status" value="1"/>
</dbReference>